<evidence type="ECO:0000313" key="2">
    <source>
        <dbReference type="EMBL" id="KAF9066664.1"/>
    </source>
</evidence>
<dbReference type="EMBL" id="JADNRY010000083">
    <property type="protein sequence ID" value="KAF9066664.1"/>
    <property type="molecule type" value="Genomic_DNA"/>
</dbReference>
<feature type="region of interest" description="Disordered" evidence="1">
    <location>
        <begin position="1"/>
        <end position="32"/>
    </location>
</feature>
<reference evidence="2" key="1">
    <citation type="submission" date="2020-11" db="EMBL/GenBank/DDBJ databases">
        <authorList>
            <consortium name="DOE Joint Genome Institute"/>
            <person name="Ahrendt S."/>
            <person name="Riley R."/>
            <person name="Andreopoulos W."/>
            <person name="Labutti K."/>
            <person name="Pangilinan J."/>
            <person name="Ruiz-Duenas F.J."/>
            <person name="Barrasa J.M."/>
            <person name="Sanchez-Garcia M."/>
            <person name="Camarero S."/>
            <person name="Miyauchi S."/>
            <person name="Serrano A."/>
            <person name="Linde D."/>
            <person name="Babiker R."/>
            <person name="Drula E."/>
            <person name="Ayuso-Fernandez I."/>
            <person name="Pacheco R."/>
            <person name="Padilla G."/>
            <person name="Ferreira P."/>
            <person name="Barriuso J."/>
            <person name="Kellner H."/>
            <person name="Castanera R."/>
            <person name="Alfaro M."/>
            <person name="Ramirez L."/>
            <person name="Pisabarro A.G."/>
            <person name="Kuo A."/>
            <person name="Tritt A."/>
            <person name="Lipzen A."/>
            <person name="He G."/>
            <person name="Yan M."/>
            <person name="Ng V."/>
            <person name="Cullen D."/>
            <person name="Martin F."/>
            <person name="Rosso M.-N."/>
            <person name="Henrissat B."/>
            <person name="Hibbett D."/>
            <person name="Martinez A.T."/>
            <person name="Grigoriev I.V."/>
        </authorList>
    </citation>
    <scope>NUCLEOTIDE SEQUENCE</scope>
    <source>
        <strain evidence="2">AH 40177</strain>
    </source>
</reference>
<protein>
    <submittedName>
        <fullName evidence="2">Uncharacterized protein</fullName>
    </submittedName>
</protein>
<organism evidence="2 3">
    <name type="scientific">Rhodocollybia butyracea</name>
    <dbReference type="NCBI Taxonomy" id="206335"/>
    <lineage>
        <taxon>Eukaryota</taxon>
        <taxon>Fungi</taxon>
        <taxon>Dikarya</taxon>
        <taxon>Basidiomycota</taxon>
        <taxon>Agaricomycotina</taxon>
        <taxon>Agaricomycetes</taxon>
        <taxon>Agaricomycetidae</taxon>
        <taxon>Agaricales</taxon>
        <taxon>Marasmiineae</taxon>
        <taxon>Omphalotaceae</taxon>
        <taxon>Rhodocollybia</taxon>
    </lineage>
</organism>
<accession>A0A9P5U5G3</accession>
<sequence>MSKFMKLKTPSLPSAPKMPTLPSLPTISTPSIPTIPTLPSLPSLPTFPSSDSITSVASETRARLMRSMSSFSNESEDSEEKEEESAEPPVLEPVYIVLRPLNLTQAPQALLKGVGHIVKDFEFENYLVLQHWGVLIGDRYYHLHIDDATQKISVSMVPFIHLKGHEHHTIKFPIWRTSMGHDERVGIAVGIIKAMGNYSTETEVEITDEEGKPVTSPEDRERYKMDGRYRKTPLNSLSLFKGKYSAVTNNCIHFTRHYVFDQILTRKKELKNFSTNVQWLVTKWRDMGCKRGPIELTKFLAGLLCINPFSMTPQKGARVLIKLLSLFLNIDYNPTLDKKLLSDSATADEALEEVSDATIEEVPEESKDDHVVEASVVPVQ</sequence>
<dbReference type="OrthoDB" id="2960565at2759"/>
<name>A0A9P5U5G3_9AGAR</name>
<feature type="compositionally biased region" description="Low complexity" evidence="1">
    <location>
        <begin position="20"/>
        <end position="32"/>
    </location>
</feature>
<evidence type="ECO:0000256" key="1">
    <source>
        <dbReference type="SAM" id="MobiDB-lite"/>
    </source>
</evidence>
<feature type="region of interest" description="Disordered" evidence="1">
    <location>
        <begin position="66"/>
        <end position="88"/>
    </location>
</feature>
<keyword evidence="3" id="KW-1185">Reference proteome</keyword>
<dbReference type="AlphaFoldDB" id="A0A9P5U5G3"/>
<proteinExistence type="predicted"/>
<feature type="compositionally biased region" description="Acidic residues" evidence="1">
    <location>
        <begin position="74"/>
        <end position="86"/>
    </location>
</feature>
<gene>
    <name evidence="2" type="ORF">BDP27DRAFT_1330108</name>
</gene>
<evidence type="ECO:0000313" key="3">
    <source>
        <dbReference type="Proteomes" id="UP000772434"/>
    </source>
</evidence>
<comment type="caution">
    <text evidence="2">The sequence shown here is derived from an EMBL/GenBank/DDBJ whole genome shotgun (WGS) entry which is preliminary data.</text>
</comment>
<dbReference type="Proteomes" id="UP000772434">
    <property type="component" value="Unassembled WGS sequence"/>
</dbReference>